<dbReference type="InterPro" id="IPR047655">
    <property type="entry name" value="Transpos_IS630-like"/>
</dbReference>
<reference evidence="3" key="1">
    <citation type="submission" date="2012-10" db="EMBL/GenBank/DDBJ databases">
        <authorList>
            <person name="Harkins D.M."/>
            <person name="Durkin A.S."/>
            <person name="Brinkac L.M."/>
            <person name="Haft D.H."/>
            <person name="Selengut J.D."/>
            <person name="Sanka R."/>
            <person name="DePew J."/>
            <person name="Purushe J."/>
            <person name="Matthias M.A."/>
            <person name="Vinetz J.M."/>
            <person name="Sutton G.G."/>
            <person name="Nierman W.C."/>
            <person name="Fouts D.E."/>
        </authorList>
    </citation>
    <scope>NUCLEOTIDE SEQUENCE [LARGE SCALE GENOMIC DNA]</scope>
    <source>
        <strain evidence="3">MOR084</strain>
    </source>
</reference>
<dbReference type="EMBL" id="AHON02000082">
    <property type="protein sequence ID" value="EKO32063.1"/>
    <property type="molecule type" value="Genomic_DNA"/>
</dbReference>
<gene>
    <name evidence="3" type="ORF">LEP1GSC179_1897</name>
</gene>
<name>A0A0E2B9N8_9LEPT</name>
<feature type="domain" description="Tc1-like transposase DDE" evidence="1">
    <location>
        <begin position="165"/>
        <end position="306"/>
    </location>
</feature>
<dbReference type="SUPFAM" id="SSF46689">
    <property type="entry name" value="Homeodomain-like"/>
    <property type="match status" value="1"/>
</dbReference>
<dbReference type="InterPro" id="IPR009057">
    <property type="entry name" value="Homeodomain-like_sf"/>
</dbReference>
<keyword evidence="4" id="KW-1185">Reference proteome</keyword>
<dbReference type="Pfam" id="PF13384">
    <property type="entry name" value="HTH_23"/>
    <property type="match status" value="1"/>
</dbReference>
<dbReference type="Proteomes" id="UP000006329">
    <property type="component" value="Unassembled WGS sequence"/>
</dbReference>
<dbReference type="PANTHER" id="PTHR46564">
    <property type="entry name" value="TRANSPOSASE"/>
    <property type="match status" value="1"/>
</dbReference>
<dbReference type="RefSeq" id="WP_004485293.1">
    <property type="nucleotide sequence ID" value="NZ_AHON02000082.1"/>
</dbReference>
<dbReference type="Gene3D" id="3.30.420.10">
    <property type="entry name" value="Ribonuclease H-like superfamily/Ribonuclease H"/>
    <property type="match status" value="1"/>
</dbReference>
<dbReference type="Pfam" id="PF13358">
    <property type="entry name" value="DDE_3"/>
    <property type="match status" value="1"/>
</dbReference>
<evidence type="ECO:0000313" key="3">
    <source>
        <dbReference type="EMBL" id="EKO32063.1"/>
    </source>
</evidence>
<dbReference type="Pfam" id="PF13592">
    <property type="entry name" value="HTH_33"/>
    <property type="match status" value="1"/>
</dbReference>
<dbReference type="PANTHER" id="PTHR46564:SF1">
    <property type="entry name" value="TRANSPOSASE"/>
    <property type="match status" value="1"/>
</dbReference>
<dbReference type="InterPro" id="IPR025959">
    <property type="entry name" value="Winged_HTH_dom"/>
</dbReference>
<sequence length="333" mass="39265">MKNDKNQKRLKDLERRRQKGIRLLEKGYTCYGVGKKLGVSKQSVMRWRDRYEKEGLEGVKWNGISGRPPKLTLEQKKELKRIIIKGPTSYSYANELWSTYRVSEVIRKEFGVTYHQDYVGVLLHQLGFSYQKPKRRALERNESSIKTWKTETWLDIKKAQNEGFQILFLDESGISQNPYVVKTWSLIGKTPILRHKMSWKKLSVIGAISQKDFHFQIVTGSVKSQDLIHFLKMLLKENRKKILIVWDNLSVHKSKVVKEFLKENEKRLRVEFLPPYAPELNPQEYIWGRWKRNYMSNFSPENLSSLIQRTKSTLGKLKSNTSSFESYWKQAGI</sequence>
<protein>
    <submittedName>
        <fullName evidence="3">Homeodomain-like domain protein</fullName>
    </submittedName>
</protein>
<dbReference type="AlphaFoldDB" id="A0A0E2B9N8"/>
<dbReference type="InterPro" id="IPR036397">
    <property type="entry name" value="RNaseH_sf"/>
</dbReference>
<comment type="caution">
    <text evidence="3">The sequence shown here is derived from an EMBL/GenBank/DDBJ whole genome shotgun (WGS) entry which is preliminary data.</text>
</comment>
<accession>A0A0E2B9N8</accession>
<evidence type="ECO:0000259" key="1">
    <source>
        <dbReference type="Pfam" id="PF13358"/>
    </source>
</evidence>
<feature type="domain" description="Winged helix-turn helix" evidence="2">
    <location>
        <begin position="94"/>
        <end position="152"/>
    </location>
</feature>
<dbReference type="InterPro" id="IPR038717">
    <property type="entry name" value="Tc1-like_DDE_dom"/>
</dbReference>
<evidence type="ECO:0000313" key="4">
    <source>
        <dbReference type="Proteomes" id="UP000006329"/>
    </source>
</evidence>
<dbReference type="GO" id="GO:0003677">
    <property type="term" value="F:DNA binding"/>
    <property type="evidence" value="ECO:0007669"/>
    <property type="project" value="UniProtKB-KW"/>
</dbReference>
<dbReference type="NCBIfam" id="NF033545">
    <property type="entry name" value="transpos_IS630"/>
    <property type="match status" value="1"/>
</dbReference>
<organism evidence="3 4">
    <name type="scientific">Leptospira santarosai str. MOR084</name>
    <dbReference type="NCBI Taxonomy" id="1049984"/>
    <lineage>
        <taxon>Bacteria</taxon>
        <taxon>Pseudomonadati</taxon>
        <taxon>Spirochaetota</taxon>
        <taxon>Spirochaetia</taxon>
        <taxon>Leptospirales</taxon>
        <taxon>Leptospiraceae</taxon>
        <taxon>Leptospira</taxon>
    </lineage>
</organism>
<evidence type="ECO:0000259" key="2">
    <source>
        <dbReference type="Pfam" id="PF13592"/>
    </source>
</evidence>
<proteinExistence type="predicted"/>